<organism evidence="1 2">
    <name type="scientific">Anoxybacterium hadale</name>
    <dbReference type="NCBI Taxonomy" id="3408580"/>
    <lineage>
        <taxon>Bacteria</taxon>
        <taxon>Bacillati</taxon>
        <taxon>Bacillota</taxon>
        <taxon>Clostridia</taxon>
        <taxon>Peptostreptococcales</taxon>
        <taxon>Anaerovoracaceae</taxon>
        <taxon>Anoxybacterium</taxon>
    </lineage>
</organism>
<dbReference type="Proteomes" id="UP000594014">
    <property type="component" value="Chromosome"/>
</dbReference>
<gene>
    <name evidence="1" type="ORF">FRZ06_07185</name>
</gene>
<sequence length="118" mass="13337">MTNHFKTVDEYILQFAPEIQEKLQQLRKTILEAAPEAIEKISWQMPTFTLNGNLVHFAAHKNHIGLYPGPSGIEAFQGRFGSCKSSKGAVQFPIKDPLPLDLISEIVRFRALENTKED</sequence>
<dbReference type="EMBL" id="CP042469">
    <property type="protein sequence ID" value="QOX63143.1"/>
    <property type="molecule type" value="Genomic_DNA"/>
</dbReference>
<keyword evidence="2" id="KW-1185">Reference proteome</keyword>
<protein>
    <submittedName>
        <fullName evidence="1">Uncharacterized protein</fullName>
    </submittedName>
</protein>
<proteinExistence type="predicted"/>
<reference evidence="1" key="1">
    <citation type="submission" date="2019-08" db="EMBL/GenBank/DDBJ databases">
        <title>Genome sequence of Clostridiales bacterium MT110.</title>
        <authorList>
            <person name="Cao J."/>
        </authorList>
    </citation>
    <scope>NUCLEOTIDE SEQUENCE</scope>
    <source>
        <strain evidence="1">MT110</strain>
    </source>
</reference>
<evidence type="ECO:0000313" key="1">
    <source>
        <dbReference type="EMBL" id="QOX63143.1"/>
    </source>
</evidence>
<evidence type="ECO:0000313" key="2">
    <source>
        <dbReference type="Proteomes" id="UP000594014"/>
    </source>
</evidence>
<accession>A0ACD1A9I4</accession>
<name>A0ACD1A9I4_9FIRM</name>